<accession>A0A8X7VDZ3</accession>
<reference evidence="1 2" key="1">
    <citation type="submission" date="2020-02" db="EMBL/GenBank/DDBJ databases">
        <authorList>
            <person name="Ma Q."/>
            <person name="Huang Y."/>
            <person name="Song X."/>
            <person name="Pei D."/>
        </authorList>
    </citation>
    <scope>NUCLEOTIDE SEQUENCE [LARGE SCALE GENOMIC DNA]</scope>
    <source>
        <strain evidence="1">Sxm20200214</strain>
        <tissue evidence="1">Leaf</tissue>
    </source>
</reference>
<proteinExistence type="predicted"/>
<dbReference type="AlphaFoldDB" id="A0A8X7VDZ3"/>
<evidence type="ECO:0000313" key="1">
    <source>
        <dbReference type="EMBL" id="KAG2309554.1"/>
    </source>
</evidence>
<name>A0A8X7VDZ3_BRACI</name>
<keyword evidence="2" id="KW-1185">Reference proteome</keyword>
<comment type="caution">
    <text evidence="1">The sequence shown here is derived from an EMBL/GenBank/DDBJ whole genome shotgun (WGS) entry which is preliminary data.</text>
</comment>
<dbReference type="Proteomes" id="UP000886595">
    <property type="component" value="Unassembled WGS sequence"/>
</dbReference>
<protein>
    <submittedName>
        <fullName evidence="1">Uncharacterized protein</fullName>
    </submittedName>
</protein>
<sequence length="92" mass="10473">MAAALPERLFSCSGEPFSVEPKMDPIELPERLFVPGVIDGTKKVNCYSNLHWIETIKEVISDEHLKKLEESQFRSILQRGIIRPRSSLCITC</sequence>
<dbReference type="EMBL" id="JAAMPC010000006">
    <property type="protein sequence ID" value="KAG2309554.1"/>
    <property type="molecule type" value="Genomic_DNA"/>
</dbReference>
<gene>
    <name evidence="1" type="ORF">Bca52824_029302</name>
</gene>
<evidence type="ECO:0000313" key="2">
    <source>
        <dbReference type="Proteomes" id="UP000886595"/>
    </source>
</evidence>
<organism evidence="1 2">
    <name type="scientific">Brassica carinata</name>
    <name type="common">Ethiopian mustard</name>
    <name type="synonym">Abyssinian cabbage</name>
    <dbReference type="NCBI Taxonomy" id="52824"/>
    <lineage>
        <taxon>Eukaryota</taxon>
        <taxon>Viridiplantae</taxon>
        <taxon>Streptophyta</taxon>
        <taxon>Embryophyta</taxon>
        <taxon>Tracheophyta</taxon>
        <taxon>Spermatophyta</taxon>
        <taxon>Magnoliopsida</taxon>
        <taxon>eudicotyledons</taxon>
        <taxon>Gunneridae</taxon>
        <taxon>Pentapetalae</taxon>
        <taxon>rosids</taxon>
        <taxon>malvids</taxon>
        <taxon>Brassicales</taxon>
        <taxon>Brassicaceae</taxon>
        <taxon>Brassiceae</taxon>
        <taxon>Brassica</taxon>
    </lineage>
</organism>